<dbReference type="AlphaFoldDB" id="A0A0J7AFR0"/>
<comment type="caution">
    <text evidence="1">The sequence shown here is derived from an EMBL/GenBank/DDBJ whole genome shotgun (WGS) entry which is preliminary data.</text>
</comment>
<dbReference type="RefSeq" id="WP_048478178.1">
    <property type="nucleotide sequence ID" value="NZ_JBIRUD010000027.1"/>
</dbReference>
<dbReference type="OrthoDB" id="9898647at2"/>
<dbReference type="Proteomes" id="UP000035932">
    <property type="component" value="Unassembled WGS sequence"/>
</dbReference>
<keyword evidence="2" id="KW-1185">Reference proteome</keyword>
<organism evidence="1 2">
    <name type="scientific">Streptomyces roseus</name>
    <dbReference type="NCBI Taxonomy" id="66430"/>
    <lineage>
        <taxon>Bacteria</taxon>
        <taxon>Bacillati</taxon>
        <taxon>Actinomycetota</taxon>
        <taxon>Actinomycetes</taxon>
        <taxon>Kitasatosporales</taxon>
        <taxon>Streptomycetaceae</taxon>
        <taxon>Streptomyces</taxon>
    </lineage>
</organism>
<evidence type="ECO:0000313" key="1">
    <source>
        <dbReference type="EMBL" id="KMO96001.1"/>
    </source>
</evidence>
<proteinExistence type="predicted"/>
<evidence type="ECO:0000313" key="2">
    <source>
        <dbReference type="Proteomes" id="UP000035932"/>
    </source>
</evidence>
<sequence>MTLQRTAPNGSALRCFVYARNPGAPGDPATSGTPWLLGVLPGDPPQLPHAVLPEGADPAEAAAEAVRRLTGRTPQPVTPPVPPLEAAGPGTAWWLRAPHKGPYESEYEYVMTLPGAPPAGPAWLDPALARLRAPHDEDMRLAAALGAVMDALLAGRITPDVIRAMTLGHSRRAVGRPRTVPLW</sequence>
<protein>
    <submittedName>
        <fullName evidence="1">Uncharacterized protein</fullName>
    </submittedName>
</protein>
<accession>A0A0J7AFR0</accession>
<dbReference type="PATRIC" id="fig|66430.4.peg.6986"/>
<name>A0A0J7AFR0_9ACTN</name>
<gene>
    <name evidence="1" type="ORF">ACS04_20725</name>
</gene>
<dbReference type="STRING" id="66430.ACS04_20725"/>
<dbReference type="EMBL" id="LFML01000080">
    <property type="protein sequence ID" value="KMO96001.1"/>
    <property type="molecule type" value="Genomic_DNA"/>
</dbReference>
<reference evidence="1 2" key="1">
    <citation type="submission" date="2015-06" db="EMBL/GenBank/DDBJ databases">
        <title>Recapitulation of the evolution of biosynthetic gene clusters reveals hidden chemical diversity on bacterial genomes.</title>
        <authorList>
            <person name="Cruz-Morales P."/>
            <person name="Martinez-Guerrero C."/>
            <person name="Morales-Escalante M.A."/>
            <person name="Yanez-Guerra L.A."/>
            <person name="Kopp J.F."/>
            <person name="Feldmann J."/>
            <person name="Ramos-Aboites H.E."/>
            <person name="Barona-Gomez F."/>
        </authorList>
    </citation>
    <scope>NUCLEOTIDE SEQUENCE [LARGE SCALE GENOMIC DNA]</scope>
    <source>
        <strain evidence="1 2">ATCC 31245</strain>
    </source>
</reference>